<dbReference type="Proteomes" id="UP000196158">
    <property type="component" value="Unassembled WGS sequence"/>
</dbReference>
<proteinExistence type="inferred from homology"/>
<comment type="subcellular location">
    <subcellularLocation>
        <location evidence="2">Cytoplasm</location>
    </subcellularLocation>
    <subcellularLocation>
        <location evidence="1">Nucleus</location>
    </subcellularLocation>
</comment>
<evidence type="ECO:0000256" key="5">
    <source>
        <dbReference type="ARBA" id="ARBA00022670"/>
    </source>
</evidence>
<evidence type="ECO:0000256" key="9">
    <source>
        <dbReference type="ARBA" id="ARBA00023242"/>
    </source>
</evidence>
<dbReference type="InterPro" id="IPR047113">
    <property type="entry name" value="PA2G4/ARX1"/>
</dbReference>
<dbReference type="OrthoDB" id="5876363at2759"/>
<reference evidence="13 14" key="1">
    <citation type="submission" date="2017-04" db="EMBL/GenBank/DDBJ databases">
        <authorList>
            <person name="Afonso C.L."/>
            <person name="Miller P.J."/>
            <person name="Scott M.A."/>
            <person name="Spackman E."/>
            <person name="Goraichik I."/>
            <person name="Dimitrov K.M."/>
            <person name="Suarez D.L."/>
            <person name="Swayne D.E."/>
        </authorList>
    </citation>
    <scope>NUCLEOTIDE SEQUENCE [LARGE SCALE GENOMIC DNA]</scope>
</reference>
<comment type="function">
    <text evidence="12">Probable metalloprotease involved in proper assembly of pre-ribosomal particles during the biogenesis of the 60S ribosomal subunit. Accompanies the pre-60S particles to the cytoplasm.</text>
</comment>
<evidence type="ECO:0000256" key="1">
    <source>
        <dbReference type="ARBA" id="ARBA00004123"/>
    </source>
</evidence>
<evidence type="ECO:0000256" key="2">
    <source>
        <dbReference type="ARBA" id="ARBA00004496"/>
    </source>
</evidence>
<sequence>MELAVSHEDSQILLKDKNVLQDSVVDKYRTAGQITQTALKYITGLINDIYHYRTIENPLTISELCLLTDSFIVTRLEQYYKNKVNERGIAIPTSIDVDQLAGGWSPEIDDIKNLKNWNKETTSVEDPLNSTVTGILKAGDVVKITLGVHIDGYTSEVSHSMVIYPTSTNEAGVVVPTGPLLDVKADAVAAAHIAIETVVALLSCALTPEKLPATLGTSVTGQLIRHVVNTIARSYNCAIVPGSRVRRIRRFLAGQNEGIVAEREYKGVVWTESHQEAELLANSEVKDLTVATNSSRSAPSAIPVDDFVVKAGEVYLVDLKMVPLGQTTKKGLVTLEVVDSAKGKSHRKNELVARSGIFVRDFAQSHALKLKTSRKLLTNIDRNGVYPFKLSHLSENFPIISTKDYNEQIVALDKDLKSFRLGMSEIINNYLCVETPIEVAKWVPWDHILKVSNQNGALSYDATASLTLPGHEVPLPKLGIATLKLKSLVRSSSETIDLPVVRECTTVVLCDSDTSSGERPELLRLTGGSKTTQPSWIQSKLELNNEDPTVQGIFQLATLVKDKRFGLIVRETQPMKQSVNQGSNENKDMEL</sequence>
<dbReference type="GO" id="GO:0006508">
    <property type="term" value="P:proteolysis"/>
    <property type="evidence" value="ECO:0007669"/>
    <property type="project" value="UniProtKB-KW"/>
</dbReference>
<organism evidence="13 14">
    <name type="scientific">Maudiozyma saulgeensis</name>
    <dbReference type="NCBI Taxonomy" id="1789683"/>
    <lineage>
        <taxon>Eukaryota</taxon>
        <taxon>Fungi</taxon>
        <taxon>Dikarya</taxon>
        <taxon>Ascomycota</taxon>
        <taxon>Saccharomycotina</taxon>
        <taxon>Saccharomycetes</taxon>
        <taxon>Saccharomycetales</taxon>
        <taxon>Saccharomycetaceae</taxon>
        <taxon>Maudiozyma</taxon>
    </lineage>
</organism>
<evidence type="ECO:0000256" key="7">
    <source>
        <dbReference type="ARBA" id="ARBA00022801"/>
    </source>
</evidence>
<evidence type="ECO:0000256" key="11">
    <source>
        <dbReference type="ARBA" id="ARBA00033475"/>
    </source>
</evidence>
<dbReference type="STRING" id="1789683.A0A1X7R657"/>
<evidence type="ECO:0000256" key="4">
    <source>
        <dbReference type="ARBA" id="ARBA00022490"/>
    </source>
</evidence>
<dbReference type="GO" id="GO:0005737">
    <property type="term" value="C:cytoplasm"/>
    <property type="evidence" value="ECO:0007669"/>
    <property type="project" value="UniProtKB-SubCell"/>
</dbReference>
<dbReference type="Gene3D" id="1.10.10.10">
    <property type="entry name" value="Winged helix-like DNA-binding domain superfamily/Winged helix DNA-binding domain"/>
    <property type="match status" value="1"/>
</dbReference>
<evidence type="ECO:0000256" key="8">
    <source>
        <dbReference type="ARBA" id="ARBA00023049"/>
    </source>
</evidence>
<keyword evidence="7" id="KW-0378">Hydrolase</keyword>
<evidence type="ECO:0000256" key="6">
    <source>
        <dbReference type="ARBA" id="ARBA00022723"/>
    </source>
</evidence>
<accession>A0A1X7R657</accession>
<dbReference type="PANTHER" id="PTHR10804">
    <property type="entry name" value="PROTEASE FAMILY M24 METHIONYL AMINOPEPTIDASE, AMINOPEPTIDASE P"/>
    <property type="match status" value="1"/>
</dbReference>
<dbReference type="SUPFAM" id="SSF55920">
    <property type="entry name" value="Creatinase/aminopeptidase"/>
    <property type="match status" value="1"/>
</dbReference>
<protein>
    <recommendedName>
        <fullName evidence="10">Probable metalloprotease ARX1</fullName>
    </recommendedName>
    <alternativeName>
        <fullName evidence="11">Associated with ribosomal export complex protein 1</fullName>
    </alternativeName>
</protein>
<evidence type="ECO:0000256" key="12">
    <source>
        <dbReference type="ARBA" id="ARBA00034680"/>
    </source>
</evidence>
<keyword evidence="5" id="KW-0645">Protease</keyword>
<dbReference type="GO" id="GO:0008237">
    <property type="term" value="F:metallopeptidase activity"/>
    <property type="evidence" value="ECO:0007669"/>
    <property type="project" value="UniProtKB-KW"/>
</dbReference>
<keyword evidence="4" id="KW-0963">Cytoplasm</keyword>
<dbReference type="EMBL" id="FXLY01000007">
    <property type="protein sequence ID" value="SMN21125.1"/>
    <property type="molecule type" value="Genomic_DNA"/>
</dbReference>
<keyword evidence="6" id="KW-0479">Metal-binding</keyword>
<evidence type="ECO:0000313" key="13">
    <source>
        <dbReference type="EMBL" id="SMN21125.1"/>
    </source>
</evidence>
<comment type="similarity">
    <text evidence="3">Belongs to the peptidase M24 family.</text>
</comment>
<dbReference type="AlphaFoldDB" id="A0A1X7R657"/>
<dbReference type="GO" id="GO:0046872">
    <property type="term" value="F:metal ion binding"/>
    <property type="evidence" value="ECO:0007669"/>
    <property type="project" value="UniProtKB-KW"/>
</dbReference>
<dbReference type="InterPro" id="IPR036388">
    <property type="entry name" value="WH-like_DNA-bd_sf"/>
</dbReference>
<keyword evidence="14" id="KW-1185">Reference proteome</keyword>
<dbReference type="PANTHER" id="PTHR10804:SF102">
    <property type="entry name" value="METALLOPROTEASE ARX1-RELATED"/>
    <property type="match status" value="1"/>
</dbReference>
<dbReference type="InterPro" id="IPR036005">
    <property type="entry name" value="Creatinase/aminopeptidase-like"/>
</dbReference>
<keyword evidence="8" id="KW-0482">Metalloprotease</keyword>
<evidence type="ECO:0000313" key="14">
    <source>
        <dbReference type="Proteomes" id="UP000196158"/>
    </source>
</evidence>
<evidence type="ECO:0000256" key="3">
    <source>
        <dbReference type="ARBA" id="ARBA00007319"/>
    </source>
</evidence>
<dbReference type="Gene3D" id="3.90.230.10">
    <property type="entry name" value="Creatinase/methionine aminopeptidase superfamily"/>
    <property type="match status" value="1"/>
</dbReference>
<keyword evidence="9" id="KW-0539">Nucleus</keyword>
<name>A0A1X7R657_9SACH</name>
<gene>
    <name evidence="13" type="ORF">KASA_0L01529G</name>
</gene>
<dbReference type="GO" id="GO:0005634">
    <property type="term" value="C:nucleus"/>
    <property type="evidence" value="ECO:0007669"/>
    <property type="project" value="UniProtKB-SubCell"/>
</dbReference>
<evidence type="ECO:0000256" key="10">
    <source>
        <dbReference type="ARBA" id="ARBA00026155"/>
    </source>
</evidence>